<comment type="caution">
    <text evidence="14">The sequence shown here is derived from an EMBL/GenBank/DDBJ whole genome shotgun (WGS) entry which is preliminary data.</text>
</comment>
<dbReference type="GO" id="GO:0009011">
    <property type="term" value="F:alpha-1,4-glucan glucosyltransferase (ADP-glucose donor) activity"/>
    <property type="evidence" value="ECO:0007669"/>
    <property type="project" value="UniProtKB-UniRule"/>
</dbReference>
<dbReference type="GO" id="GO:0005978">
    <property type="term" value="P:glycogen biosynthetic process"/>
    <property type="evidence" value="ECO:0007669"/>
    <property type="project" value="UniProtKB-UniRule"/>
</dbReference>
<evidence type="ECO:0000256" key="10">
    <source>
        <dbReference type="ARBA" id="ARBA00031722"/>
    </source>
</evidence>
<dbReference type="HAMAP" id="MF_00484">
    <property type="entry name" value="Glycogen_synth"/>
    <property type="match status" value="1"/>
</dbReference>
<dbReference type="EC" id="2.4.1.21" evidence="5 11"/>
<evidence type="ECO:0000256" key="8">
    <source>
        <dbReference type="ARBA" id="ARBA00022679"/>
    </source>
</evidence>
<dbReference type="UniPathway" id="UPA00164"/>
<evidence type="ECO:0000259" key="12">
    <source>
        <dbReference type="Pfam" id="PF00534"/>
    </source>
</evidence>
<evidence type="ECO:0000313" key="14">
    <source>
        <dbReference type="EMBL" id="OAN26743.1"/>
    </source>
</evidence>
<dbReference type="NCBIfam" id="NF001901">
    <property type="entry name" value="PRK00654.1-5"/>
    <property type="match status" value="1"/>
</dbReference>
<keyword evidence="8 11" id="KW-0808">Transferase</keyword>
<dbReference type="GO" id="GO:0004373">
    <property type="term" value="F:alpha-1,4-glucan glucosyltransferase (UDP-glucose donor) activity"/>
    <property type="evidence" value="ECO:0007669"/>
    <property type="project" value="InterPro"/>
</dbReference>
<dbReference type="SUPFAM" id="SSF53756">
    <property type="entry name" value="UDP-Glycosyltransferase/glycogen phosphorylase"/>
    <property type="match status" value="1"/>
</dbReference>
<dbReference type="InterPro" id="IPR001296">
    <property type="entry name" value="Glyco_trans_1"/>
</dbReference>
<name>A0A178LCX7_9PSED</name>
<dbReference type="Pfam" id="PF00534">
    <property type="entry name" value="Glycos_transf_1"/>
    <property type="match status" value="1"/>
</dbReference>
<dbReference type="Pfam" id="PF08323">
    <property type="entry name" value="Glyco_transf_5"/>
    <property type="match status" value="1"/>
</dbReference>
<dbReference type="AlphaFoldDB" id="A0A178LCX7"/>
<dbReference type="EMBL" id="LWCR01000034">
    <property type="protein sequence ID" value="OAN26743.1"/>
    <property type="molecule type" value="Genomic_DNA"/>
</dbReference>
<dbReference type="Gene3D" id="3.40.50.2000">
    <property type="entry name" value="Glycogen Phosphorylase B"/>
    <property type="match status" value="2"/>
</dbReference>
<dbReference type="RefSeq" id="WP_064308825.1">
    <property type="nucleotide sequence ID" value="NZ_LWCR01000034.1"/>
</dbReference>
<dbReference type="PANTHER" id="PTHR45825">
    <property type="entry name" value="GRANULE-BOUND STARCH SYNTHASE 1, CHLOROPLASTIC/AMYLOPLASTIC"/>
    <property type="match status" value="1"/>
</dbReference>
<evidence type="ECO:0000259" key="13">
    <source>
        <dbReference type="Pfam" id="PF08323"/>
    </source>
</evidence>
<evidence type="ECO:0000256" key="11">
    <source>
        <dbReference type="HAMAP-Rule" id="MF_00484"/>
    </source>
</evidence>
<accession>A0A178LCX7</accession>
<evidence type="ECO:0000256" key="4">
    <source>
        <dbReference type="ARBA" id="ARBA00010281"/>
    </source>
</evidence>
<evidence type="ECO:0000256" key="5">
    <source>
        <dbReference type="ARBA" id="ARBA00012588"/>
    </source>
</evidence>
<evidence type="ECO:0000256" key="6">
    <source>
        <dbReference type="ARBA" id="ARBA00019935"/>
    </source>
</evidence>
<keyword evidence="7 11" id="KW-0328">Glycosyltransferase</keyword>
<evidence type="ECO:0000256" key="7">
    <source>
        <dbReference type="ARBA" id="ARBA00022676"/>
    </source>
</evidence>
<dbReference type="NCBIfam" id="TIGR02095">
    <property type="entry name" value="glgA"/>
    <property type="match status" value="1"/>
</dbReference>
<gene>
    <name evidence="11" type="primary">glgA</name>
    <name evidence="14" type="ORF">A4V15_05910</name>
</gene>
<comment type="function">
    <text evidence="2 11">Synthesizes alpha-1,4-glucan chains using ADP-glucose.</text>
</comment>
<feature type="binding site" evidence="11">
    <location>
        <position position="60"/>
    </location>
    <ligand>
        <name>ADP-alpha-D-glucose</name>
        <dbReference type="ChEBI" id="CHEBI:57498"/>
    </ligand>
</feature>
<evidence type="ECO:0000256" key="2">
    <source>
        <dbReference type="ARBA" id="ARBA00002764"/>
    </source>
</evidence>
<reference evidence="14 15" key="1">
    <citation type="submission" date="2016-04" db="EMBL/GenBank/DDBJ databases">
        <title>Draft Genome Sequences of Staphylococcus capitis Strain H36, S. capitis Strain H65, S. cohnii Strain H62, S. hominis Strain H69, Mycobacterium iranicum Strain H39, Plantibacter sp. Strain H53, Pseudomonas oryzihabitans Strain H72, and Microbacterium sp. Strain H83, isolated from residential settings.</title>
        <authorList>
            <person name="Lymperopoulou D."/>
            <person name="Adams R.I."/>
            <person name="Lindow S."/>
            <person name="Coil D.A."/>
            <person name="Jospin G."/>
            <person name="Eisen J.A."/>
        </authorList>
    </citation>
    <scope>NUCLEOTIDE SEQUENCE [LARGE SCALE GENOMIC DNA]</scope>
    <source>
        <strain evidence="14 15">H72</strain>
    </source>
</reference>
<feature type="domain" description="Glycosyl transferase family 1" evidence="12">
    <location>
        <begin position="334"/>
        <end position="477"/>
    </location>
</feature>
<dbReference type="PANTHER" id="PTHR45825:SF8">
    <property type="entry name" value="GLYCOGEN SYNTHASE"/>
    <property type="match status" value="1"/>
</dbReference>
<sequence>MANAIVGKFGALEPVETATRTTTSSSPRKRVEEPQLTLSSVVESRKRILFVTPEISDFVKAGGLGEVSGALPRALAASHDVRVLIPGYRQVMAAIKDRVQMVGRIAARAAMPACDIGRVNLDDGLVVYVLICPELYERSGNPYGDLNGADWADNHIRFGRLASAAADFALGDASIRWVPDLLHLNDWQTGLAAGYLRWKGATTPCLTTIHNLAYQGLFPASVMADLDIPAHAFQMEGLEFWGKVSFLKAGLVYADHITTVSHTYAQEITTPEFGCGLEGLLQVKARDGKLTGLLNGIDDGWSACSDPHLCQQFHESDWDGKAVNAARIREEFGLEPSNGPLFAVVSRLVQQKGIDLTIQAADHIVARGGQLMIIGCGEPHIERQVRALALRYPGRVSAHIGFCETEARRMYAGSDFLLMPSRFEPCGLSQMYAQRFASLPIATRTGGLADSIEDGTTGFLFAPLSLENYLGAIDRALGVFERQGLLLAMRHRAMQGPFFWSECAKPYASLYLDLLQTTAHQERHVGA</sequence>
<evidence type="ECO:0000256" key="3">
    <source>
        <dbReference type="ARBA" id="ARBA00004964"/>
    </source>
</evidence>
<protein>
    <recommendedName>
        <fullName evidence="6 11">Glycogen synthase</fullName>
        <ecNumber evidence="5 11">2.4.1.21</ecNumber>
    </recommendedName>
    <alternativeName>
        <fullName evidence="10 11">Starch [bacterial glycogen] synthase</fullName>
    </alternativeName>
</protein>
<comment type="pathway">
    <text evidence="3 11">Glycan biosynthesis; glycogen biosynthesis.</text>
</comment>
<keyword evidence="9 11" id="KW-0320">Glycogen biosynthesis</keyword>
<feature type="domain" description="Starch synthase catalytic" evidence="13">
    <location>
        <begin position="47"/>
        <end position="282"/>
    </location>
</feature>
<proteinExistence type="inferred from homology"/>
<comment type="similarity">
    <text evidence="4 11">Belongs to the glycosyltransferase 1 family. Bacterial/plant glycogen synthase subfamily.</text>
</comment>
<dbReference type="Proteomes" id="UP000078356">
    <property type="component" value="Unassembled WGS sequence"/>
</dbReference>
<evidence type="ECO:0000313" key="15">
    <source>
        <dbReference type="Proteomes" id="UP000078356"/>
    </source>
</evidence>
<dbReference type="CDD" id="cd03791">
    <property type="entry name" value="GT5_Glycogen_synthase_DULL1-like"/>
    <property type="match status" value="1"/>
</dbReference>
<evidence type="ECO:0000256" key="9">
    <source>
        <dbReference type="ARBA" id="ARBA00023056"/>
    </source>
</evidence>
<comment type="catalytic activity">
    <reaction evidence="1 11">
        <text>[(1-&gt;4)-alpha-D-glucosyl](n) + ADP-alpha-D-glucose = [(1-&gt;4)-alpha-D-glucosyl](n+1) + ADP + H(+)</text>
        <dbReference type="Rhea" id="RHEA:18189"/>
        <dbReference type="Rhea" id="RHEA-COMP:9584"/>
        <dbReference type="Rhea" id="RHEA-COMP:9587"/>
        <dbReference type="ChEBI" id="CHEBI:15378"/>
        <dbReference type="ChEBI" id="CHEBI:15444"/>
        <dbReference type="ChEBI" id="CHEBI:57498"/>
        <dbReference type="ChEBI" id="CHEBI:456216"/>
        <dbReference type="EC" id="2.4.1.21"/>
    </reaction>
</comment>
<dbReference type="InterPro" id="IPR011835">
    <property type="entry name" value="GS/SS"/>
</dbReference>
<dbReference type="InterPro" id="IPR013534">
    <property type="entry name" value="Starch_synth_cat_dom"/>
</dbReference>
<organism evidence="14 15">
    <name type="scientific">Pseudomonas oryzihabitans</name>
    <dbReference type="NCBI Taxonomy" id="47885"/>
    <lineage>
        <taxon>Bacteria</taxon>
        <taxon>Pseudomonadati</taxon>
        <taxon>Pseudomonadota</taxon>
        <taxon>Gammaproteobacteria</taxon>
        <taxon>Pseudomonadales</taxon>
        <taxon>Pseudomonadaceae</taxon>
        <taxon>Pseudomonas</taxon>
    </lineage>
</organism>
<dbReference type="NCBIfam" id="NF001899">
    <property type="entry name" value="PRK00654.1-2"/>
    <property type="match status" value="1"/>
</dbReference>
<evidence type="ECO:0000256" key="1">
    <source>
        <dbReference type="ARBA" id="ARBA00001478"/>
    </source>
</evidence>